<dbReference type="AlphaFoldDB" id="A0A6L2PVY1"/>
<keyword evidence="7" id="KW-0675">Receptor</keyword>
<keyword evidence="3" id="KW-1003">Cell membrane</keyword>
<accession>A0A6L2PVY1</accession>
<feature type="transmembrane region" description="Helical" evidence="9">
    <location>
        <begin position="539"/>
        <end position="558"/>
    </location>
</feature>
<proteinExistence type="inferred from homology"/>
<keyword evidence="6 9" id="KW-0472">Membrane</keyword>
<evidence type="ECO:0000256" key="3">
    <source>
        <dbReference type="ARBA" id="ARBA00022475"/>
    </source>
</evidence>
<dbReference type="InParanoid" id="A0A6L2PVY1"/>
<dbReference type="FunCoup" id="A0A6L2PVY1">
    <property type="interactions" value="11"/>
</dbReference>
<organism evidence="11 12">
    <name type="scientific">Coptotermes formosanus</name>
    <name type="common">Formosan subterranean termite</name>
    <dbReference type="NCBI Taxonomy" id="36987"/>
    <lineage>
        <taxon>Eukaryota</taxon>
        <taxon>Metazoa</taxon>
        <taxon>Ecdysozoa</taxon>
        <taxon>Arthropoda</taxon>
        <taxon>Hexapoda</taxon>
        <taxon>Insecta</taxon>
        <taxon>Pterygota</taxon>
        <taxon>Neoptera</taxon>
        <taxon>Polyneoptera</taxon>
        <taxon>Dictyoptera</taxon>
        <taxon>Blattodea</taxon>
        <taxon>Blattoidea</taxon>
        <taxon>Termitoidae</taxon>
        <taxon>Rhinotermitidae</taxon>
        <taxon>Coptotermes</taxon>
    </lineage>
</organism>
<dbReference type="InterPro" id="IPR052192">
    <property type="entry name" value="Insect_Ionotropic_Sensory_Rcpt"/>
</dbReference>
<evidence type="ECO:0000256" key="8">
    <source>
        <dbReference type="ARBA" id="ARBA00023180"/>
    </source>
</evidence>
<evidence type="ECO:0000256" key="9">
    <source>
        <dbReference type="SAM" id="Phobius"/>
    </source>
</evidence>
<evidence type="ECO:0000256" key="4">
    <source>
        <dbReference type="ARBA" id="ARBA00022692"/>
    </source>
</evidence>
<dbReference type="Pfam" id="PF00060">
    <property type="entry name" value="Lig_chan"/>
    <property type="match status" value="1"/>
</dbReference>
<evidence type="ECO:0000256" key="2">
    <source>
        <dbReference type="ARBA" id="ARBA00008685"/>
    </source>
</evidence>
<evidence type="ECO:0000256" key="7">
    <source>
        <dbReference type="ARBA" id="ARBA00023170"/>
    </source>
</evidence>
<dbReference type="GO" id="GO:0015276">
    <property type="term" value="F:ligand-gated monoatomic ion channel activity"/>
    <property type="evidence" value="ECO:0007669"/>
    <property type="project" value="InterPro"/>
</dbReference>
<keyword evidence="4 9" id="KW-0812">Transmembrane</keyword>
<keyword evidence="5 9" id="KW-1133">Transmembrane helix</keyword>
<comment type="similarity">
    <text evidence="2">Belongs to the glutamate-gated ion channel (TC 1.A.10.1) family.</text>
</comment>
<keyword evidence="8" id="KW-0325">Glycoprotein</keyword>
<reference evidence="12" key="1">
    <citation type="submission" date="2020-01" db="EMBL/GenBank/DDBJ databases">
        <title>Draft genome sequence of the Termite Coptotermes fromosanus.</title>
        <authorList>
            <person name="Itakura S."/>
            <person name="Yosikawa Y."/>
            <person name="Umezawa K."/>
        </authorList>
    </citation>
    <scope>NUCLEOTIDE SEQUENCE [LARGE SCALE GENOMIC DNA]</scope>
</reference>
<name>A0A6L2PVY1_COPFO</name>
<dbReference type="Gene3D" id="1.10.287.70">
    <property type="match status" value="1"/>
</dbReference>
<dbReference type="GO" id="GO:0005886">
    <property type="term" value="C:plasma membrane"/>
    <property type="evidence" value="ECO:0007669"/>
    <property type="project" value="UniProtKB-SubCell"/>
</dbReference>
<dbReference type="InterPro" id="IPR001320">
    <property type="entry name" value="Iontro_rcpt_C"/>
</dbReference>
<evidence type="ECO:0000259" key="10">
    <source>
        <dbReference type="Pfam" id="PF00060"/>
    </source>
</evidence>
<keyword evidence="12" id="KW-1185">Reference proteome</keyword>
<feature type="domain" description="Ionotropic glutamate receptor C-terminal" evidence="10">
    <location>
        <begin position="474"/>
        <end position="626"/>
    </location>
</feature>
<feature type="transmembrane region" description="Helical" evidence="9">
    <location>
        <begin position="476"/>
        <end position="497"/>
    </location>
</feature>
<evidence type="ECO:0000256" key="1">
    <source>
        <dbReference type="ARBA" id="ARBA00004651"/>
    </source>
</evidence>
<dbReference type="Gene3D" id="3.40.190.10">
    <property type="entry name" value="Periplasmic binding protein-like II"/>
    <property type="match status" value="1"/>
</dbReference>
<dbReference type="EMBL" id="BLKM01000501">
    <property type="protein sequence ID" value="GFG34625.1"/>
    <property type="molecule type" value="Genomic_DNA"/>
</dbReference>
<dbReference type="GO" id="GO:0050906">
    <property type="term" value="P:detection of stimulus involved in sensory perception"/>
    <property type="evidence" value="ECO:0007669"/>
    <property type="project" value="UniProtKB-ARBA"/>
</dbReference>
<comment type="caution">
    <text evidence="11">The sequence shown here is derived from an EMBL/GenBank/DDBJ whole genome shotgun (WGS) entry which is preliminary data.</text>
</comment>
<dbReference type="SUPFAM" id="SSF53850">
    <property type="entry name" value="Periplasmic binding protein-like II"/>
    <property type="match status" value="1"/>
</dbReference>
<dbReference type="OrthoDB" id="6506757at2759"/>
<evidence type="ECO:0000313" key="12">
    <source>
        <dbReference type="Proteomes" id="UP000502823"/>
    </source>
</evidence>
<feature type="transmembrane region" description="Helical" evidence="9">
    <location>
        <begin position="730"/>
        <end position="750"/>
    </location>
</feature>
<evidence type="ECO:0000256" key="6">
    <source>
        <dbReference type="ARBA" id="ARBA00023136"/>
    </source>
</evidence>
<dbReference type="PANTHER" id="PTHR42643">
    <property type="entry name" value="IONOTROPIC RECEPTOR 20A-RELATED"/>
    <property type="match status" value="1"/>
</dbReference>
<sequence>MHSLDTGCQSSVLTLTKQQFKLKYTVAYQPSILTQQVTQNHDMLNMNRQIPIYTEPGVKYNTICSIVYTQTLPKTMFAALLRAPVQISTANIVSTVLVMVLLSGPIMAQTSYEVQRHVVQCLNEISSRYFPSAHALVLAYHNYELEEHQSGIRGKNIRYRENACYLETDVREKLLQDLQESEKWSLFVYSNDARIKKQMPHGKHGAYIIVLYHYQRVVQDTSVLIKKLTNDWDWNPRARFVIAVIPAEENPAEQLAADIFTELWKWRVVNAVVLISTPGPQDTRDTIPLLDMYTWFPYHPPGRCADVRDAVLLDRWVVDRKGCGSFLYNMSLFPDKVPKDLEGCPIIASVFELPPAVISRKDTKQDSTHTVFDEGIEIRLLQEFGTNANMSLKYTEPLSTELWGVPQENGSWTGTSGQLIRGTVDMAMDLYFYRCDIIKETECLTPHLIDKVRWYVPCAAPYPGWMSIVRVFTLSLWFGFLVSYVVFAVAMCQMVKISNRMFFQPTKNHAYTSLVKCLMNFWAVIPGQSTPNNPPQQPVFRVVFLIWIWYCFVINTVYQTYLTTFLVDPGLQHQISSNEEVINSGMEYGVPTTILTVITELTGYRYRHLLYCDDHKACQNRVAFKRDFSYIYSTLSMEFIIASRYTDGNGKHLICSFEEVISSQLITIPVPKGYVMLDRFNKVILHLLQGGILDHWFRDLKYTTFLSSAAETSLLTGEYVKLSLLHMQSAVYILLLGLVLSCIAFFSEILCCRNSRLLHS</sequence>
<gene>
    <name evidence="11" type="ORF">Cfor_03051</name>
</gene>
<evidence type="ECO:0000313" key="11">
    <source>
        <dbReference type="EMBL" id="GFG34625.1"/>
    </source>
</evidence>
<evidence type="ECO:0000256" key="5">
    <source>
        <dbReference type="ARBA" id="ARBA00022989"/>
    </source>
</evidence>
<dbReference type="PANTHER" id="PTHR42643:SF24">
    <property type="entry name" value="IONOTROPIC RECEPTOR 60A"/>
    <property type="match status" value="1"/>
</dbReference>
<protein>
    <recommendedName>
        <fullName evidence="10">Ionotropic glutamate receptor C-terminal domain-containing protein</fullName>
    </recommendedName>
</protein>
<dbReference type="Proteomes" id="UP000502823">
    <property type="component" value="Unassembled WGS sequence"/>
</dbReference>
<comment type="subcellular location">
    <subcellularLocation>
        <location evidence="1">Cell membrane</location>
        <topology evidence="1">Multi-pass membrane protein</topology>
    </subcellularLocation>
</comment>